<dbReference type="InterPro" id="IPR004839">
    <property type="entry name" value="Aminotransferase_I/II_large"/>
</dbReference>
<dbReference type="Proteomes" id="UP000055060">
    <property type="component" value="Unassembled WGS sequence"/>
</dbReference>
<keyword evidence="2" id="KW-0808">Transferase</keyword>
<accession>A0A0S7BH84</accession>
<dbReference type="Gene3D" id="3.40.640.10">
    <property type="entry name" value="Type I PLP-dependent aspartate aminotransferase-like (Major domain)"/>
    <property type="match status" value="1"/>
</dbReference>
<dbReference type="PANTHER" id="PTHR43510:SF1">
    <property type="entry name" value="AMINOTRANSFERASE FUNCTION, HYPOTHETICAL (EUROFUNG)"/>
    <property type="match status" value="1"/>
</dbReference>
<keyword evidence="3" id="KW-1185">Reference proteome</keyword>
<dbReference type="STRING" id="360412.LARV_00978"/>
<evidence type="ECO:0000259" key="1">
    <source>
        <dbReference type="Pfam" id="PF00155"/>
    </source>
</evidence>
<evidence type="ECO:0000313" key="3">
    <source>
        <dbReference type="Proteomes" id="UP000055060"/>
    </source>
</evidence>
<dbReference type="AlphaFoldDB" id="A0A0S7BH84"/>
<dbReference type="CDD" id="cd00609">
    <property type="entry name" value="AAT_like"/>
    <property type="match status" value="1"/>
</dbReference>
<dbReference type="PANTHER" id="PTHR43510">
    <property type="entry name" value="AMINOTRANSFERASE FUNCTION, HYPOTHETICAL (EUROFUNG)"/>
    <property type="match status" value="1"/>
</dbReference>
<organism evidence="2">
    <name type="scientific">Longilinea arvoryzae</name>
    <dbReference type="NCBI Taxonomy" id="360412"/>
    <lineage>
        <taxon>Bacteria</taxon>
        <taxon>Bacillati</taxon>
        <taxon>Chloroflexota</taxon>
        <taxon>Anaerolineae</taxon>
        <taxon>Anaerolineales</taxon>
        <taxon>Anaerolineaceae</taxon>
        <taxon>Longilinea</taxon>
    </lineage>
</organism>
<dbReference type="Gene3D" id="3.90.1150.10">
    <property type="entry name" value="Aspartate Aminotransferase, domain 1"/>
    <property type="match status" value="1"/>
</dbReference>
<dbReference type="InterPro" id="IPR015421">
    <property type="entry name" value="PyrdxlP-dep_Trfase_major"/>
</dbReference>
<dbReference type="OrthoDB" id="9802328at2"/>
<dbReference type="RefSeq" id="WP_083522323.1">
    <property type="nucleotide sequence ID" value="NZ_DF967972.1"/>
</dbReference>
<protein>
    <submittedName>
        <fullName evidence="2">Aspartate/tyrosine/aromatic aminotransferase</fullName>
    </submittedName>
</protein>
<sequence length="482" mass="55084">MTIIRVSNAKGSYPPWEEYQTLCRDFWDLKIRSEILERLKGRHIIDLSSGFNLYHPPSMLLKQLQRDAINPLFYFPYESPGGQPFVVRAISAYECLRADNISIKPENVVLTAGTTWAFDCIAQLISIKYPDSCAIIPVPNYSGFGLSMLRFGIKVIDVGSSKGPKEPPSISEVEKAVDKNTKLIYLCLINNPTGVLITYDDLKEYILLAKKHEIYLVIDETASSLHNNHTVIPCIWKIAYELNATENIIAISGLSKDRSNPGHRIGWIISGKDKVDEVVKMNLETYAVPASLFSGLIIKDLLFRLFDDNKSNQCDIYNKFVSIMLGQLGPSWPSGSIIEKEFHEYLIRGVEEFLEPFKNFDILQSEFNEFQNWQSKFIEHVTENFSILKLILDSEIEEHSKMDAGYNIFIKLKLPHGINQQDFALTAFRTLGIEVLPGPIFGLLPCDWQESLGMWIRITLSHPHDIFREGLLRFKTLVHRYQ</sequence>
<dbReference type="InterPro" id="IPR015424">
    <property type="entry name" value="PyrdxlP-dep_Trfase"/>
</dbReference>
<name>A0A0S7BH84_9CHLR</name>
<dbReference type="EMBL" id="DF967972">
    <property type="protein sequence ID" value="GAP13227.1"/>
    <property type="molecule type" value="Genomic_DNA"/>
</dbReference>
<dbReference type="GO" id="GO:0030170">
    <property type="term" value="F:pyridoxal phosphate binding"/>
    <property type="evidence" value="ECO:0007669"/>
    <property type="project" value="InterPro"/>
</dbReference>
<feature type="domain" description="Aminotransferase class I/classII large" evidence="1">
    <location>
        <begin position="43"/>
        <end position="290"/>
    </location>
</feature>
<proteinExistence type="predicted"/>
<dbReference type="GO" id="GO:0008483">
    <property type="term" value="F:transaminase activity"/>
    <property type="evidence" value="ECO:0007669"/>
    <property type="project" value="UniProtKB-KW"/>
</dbReference>
<evidence type="ECO:0000313" key="2">
    <source>
        <dbReference type="EMBL" id="GAP13227.1"/>
    </source>
</evidence>
<dbReference type="Pfam" id="PF00155">
    <property type="entry name" value="Aminotran_1_2"/>
    <property type="match status" value="1"/>
</dbReference>
<dbReference type="InterPro" id="IPR015422">
    <property type="entry name" value="PyrdxlP-dep_Trfase_small"/>
</dbReference>
<reference evidence="2" key="1">
    <citation type="submission" date="2015-07" db="EMBL/GenBank/DDBJ databases">
        <title>Draft Genome Sequences of Anaerolinea thermolimosa IMO-1, Bellilinea caldifistulae GOMI-1, Leptolinea tardivitalis YMTK-2, Levilinea saccharolytica KIBI-1,Longilinea arvoryzae KOME-1, Previously Described as Members of the Anaerolineaceae (Chloroflexi).</title>
        <authorList>
            <person name="Sekiguchi Y."/>
            <person name="Ohashi A."/>
            <person name="Matsuura N."/>
            <person name="Tourlousse M.D."/>
        </authorList>
    </citation>
    <scope>NUCLEOTIDE SEQUENCE [LARGE SCALE GENOMIC DNA]</scope>
    <source>
        <strain evidence="2">KOME-1</strain>
    </source>
</reference>
<gene>
    <name evidence="2" type="ORF">LARV_00978</name>
</gene>
<keyword evidence="2" id="KW-0032">Aminotransferase</keyword>
<dbReference type="SUPFAM" id="SSF53383">
    <property type="entry name" value="PLP-dependent transferases"/>
    <property type="match status" value="1"/>
</dbReference>